<dbReference type="Proteomes" id="UP000287563">
    <property type="component" value="Unassembled WGS sequence"/>
</dbReference>
<keyword evidence="3" id="KW-1185">Reference proteome</keyword>
<keyword evidence="2" id="KW-0695">RNA-directed DNA polymerase</keyword>
<dbReference type="AlphaFoldDB" id="A0A444JP26"/>
<dbReference type="SUPFAM" id="SSF56672">
    <property type="entry name" value="DNA/RNA polymerases"/>
    <property type="match status" value="1"/>
</dbReference>
<evidence type="ECO:0000313" key="2">
    <source>
        <dbReference type="EMBL" id="RWX54846.1"/>
    </source>
</evidence>
<dbReference type="RefSeq" id="WP_128784472.1">
    <property type="nucleotide sequence ID" value="NZ_RJLM01000005.1"/>
</dbReference>
<evidence type="ECO:0000313" key="3">
    <source>
        <dbReference type="Proteomes" id="UP000287563"/>
    </source>
</evidence>
<feature type="domain" description="Reverse transcriptase" evidence="1">
    <location>
        <begin position="1"/>
        <end position="302"/>
    </location>
</feature>
<organism evidence="2 3">
    <name type="scientific">Photobacterium chitinilyticum</name>
    <dbReference type="NCBI Taxonomy" id="2485123"/>
    <lineage>
        <taxon>Bacteria</taxon>
        <taxon>Pseudomonadati</taxon>
        <taxon>Pseudomonadota</taxon>
        <taxon>Gammaproteobacteria</taxon>
        <taxon>Vibrionales</taxon>
        <taxon>Vibrionaceae</taxon>
        <taxon>Photobacterium</taxon>
    </lineage>
</organism>
<comment type="caution">
    <text evidence="2">The sequence shown here is derived from an EMBL/GenBank/DDBJ whole genome shotgun (WGS) entry which is preliminary data.</text>
</comment>
<dbReference type="InterPro" id="IPR043502">
    <property type="entry name" value="DNA/RNA_pol_sf"/>
</dbReference>
<dbReference type="Pfam" id="PF00078">
    <property type="entry name" value="RVT_1"/>
    <property type="match status" value="1"/>
</dbReference>
<keyword evidence="2" id="KW-0548">Nucleotidyltransferase</keyword>
<name>A0A444JP26_9GAMM</name>
<proteinExistence type="predicted"/>
<dbReference type="GO" id="GO:0003964">
    <property type="term" value="F:RNA-directed DNA polymerase activity"/>
    <property type="evidence" value="ECO:0007669"/>
    <property type="project" value="UniProtKB-KW"/>
</dbReference>
<dbReference type="InterPro" id="IPR000477">
    <property type="entry name" value="RT_dom"/>
</dbReference>
<gene>
    <name evidence="2" type="ORF">EDI28_13955</name>
</gene>
<dbReference type="PROSITE" id="PS50878">
    <property type="entry name" value="RT_POL"/>
    <property type="match status" value="1"/>
</dbReference>
<evidence type="ECO:0000259" key="1">
    <source>
        <dbReference type="PROSITE" id="PS50878"/>
    </source>
</evidence>
<dbReference type="OrthoDB" id="7055795at2"/>
<dbReference type="CDD" id="cd01646">
    <property type="entry name" value="RT_Bac_retron_I"/>
    <property type="match status" value="1"/>
</dbReference>
<protein>
    <submittedName>
        <fullName evidence="2">RNA-directed DNA polymerase</fullName>
    </submittedName>
</protein>
<accession>A0A444JP26</accession>
<reference evidence="2 3" key="1">
    <citation type="submission" date="2018-11" db="EMBL/GenBank/DDBJ databases">
        <title>Photobacterium sp. BEI247 sp. nov., a marine bacterium isolated from Yongle Blue Hole in the South China Sea.</title>
        <authorList>
            <person name="Wang X."/>
        </authorList>
    </citation>
    <scope>NUCLEOTIDE SEQUENCE [LARGE SCALE GENOMIC DNA]</scope>
    <source>
        <strain evidence="3">BEI247</strain>
    </source>
</reference>
<dbReference type="EMBL" id="RJLM01000005">
    <property type="protein sequence ID" value="RWX54846.1"/>
    <property type="molecule type" value="Genomic_DNA"/>
</dbReference>
<sequence length="509" mass="57558">MTYLNDESLEFARKHIQSYYDSDFFPKADEFVAIWHSWDNIKATLIQMPLSDYQSTAPRTAVSYKPKGGFRVVQQLDPIDTLVYVALTHLIAEKVESVRVPIEENIACAYRISLNEGSFFFKGGGYKTFIEQTEKLAKEHEYLLSTDITDCYNQLYLQKLIHTITFADPKLDSIAKSVYSFLSGLNNNTSQGVPVGPAPSIIMAEAVLSDIDLFLQNKGIEHTRYVDDFRVFSDSKAELLNTLESLTLYLYETHRLTLSSEKTTIGKSSDFVVEKLNSYYELQRTQMLDSLEGLEPYSGQVGEIAIHVEDQAEIAISDEEQLLALAQTIIERKTLDLGLARALLRKARTFRTKVLAPILFDNFEFFAPAINDVCLYLNSVTDDAFVAESKSALIALVESEFIGTGVVKYWFEWYIANNLATLKVRPLKRFLIDNGSIIAQSSAAITAKDVSWVRGMKTKYNSVGGWDKRAILRAVEILPKSEIEQWQSLVGEESSVLEKATMDWVRAYN</sequence>
<keyword evidence="2" id="KW-0808">Transferase</keyword>